<protein>
    <recommendedName>
        <fullName evidence="4">O-antigen ligase domain-containing protein</fullName>
    </recommendedName>
</protein>
<feature type="transmembrane region" description="Helical" evidence="1">
    <location>
        <begin position="404"/>
        <end position="423"/>
    </location>
</feature>
<keyword evidence="1" id="KW-0812">Transmembrane</keyword>
<evidence type="ECO:0000256" key="1">
    <source>
        <dbReference type="SAM" id="Phobius"/>
    </source>
</evidence>
<evidence type="ECO:0000313" key="3">
    <source>
        <dbReference type="Proteomes" id="UP001500326"/>
    </source>
</evidence>
<dbReference type="Proteomes" id="UP001500326">
    <property type="component" value="Unassembled WGS sequence"/>
</dbReference>
<keyword evidence="1" id="KW-1133">Transmembrane helix</keyword>
<name>A0ABP5DQ19_9MICO</name>
<feature type="transmembrane region" description="Helical" evidence="1">
    <location>
        <begin position="117"/>
        <end position="140"/>
    </location>
</feature>
<sequence>MTIETTKSAPAAPEPTRRRGGRGGMPWIVAALVLVAAIVPLAILAPEVAVVAVGGTVGLYAAFRWPFVIAFAALASIVGSSIIEAAGGAAAGQVDEALTLLCVIAFTLRRVWIDRAIVVPGGTLWFAGFLIVGAISSLIADVPTEIWLQQAFLSVKGVLLAFAFAQLDWSKRRLRGLVVGGFVLAGVLILTSAINFLAPRAWLDFTGADIGLSPLGVPYLSGPYAHPAALGRICAVIGISCVVYLLMYGARWLPALTLIAVTSIGFLTVRVKTITSMIIVYALFALRSRSTWLVVLVVALLPVAALTIIPTLYLLVSADLTSYFFGEEESARGLLIGGAWQIGIDSFPFGAGFGRYGSYMAAINYSPEYVIRGWTRYYGLGEGLDWGKYLTDTQWPALLGETGWLGTVLFAGGLVAMVASMVRPISASEPKSYTWIRWSGIGWVLLITIESIGAPVFTSPPSYPFTFIGAGIVAALRYQYKRRGLIPLDEY</sequence>
<feature type="transmembrane region" description="Helical" evidence="1">
    <location>
        <begin position="256"/>
        <end position="284"/>
    </location>
</feature>
<feature type="transmembrane region" description="Helical" evidence="1">
    <location>
        <begin position="291"/>
        <end position="316"/>
    </location>
</feature>
<comment type="caution">
    <text evidence="2">The sequence shown here is derived from an EMBL/GenBank/DDBJ whole genome shotgun (WGS) entry which is preliminary data.</text>
</comment>
<evidence type="ECO:0000313" key="2">
    <source>
        <dbReference type="EMBL" id="GAA1982768.1"/>
    </source>
</evidence>
<proteinExistence type="predicted"/>
<gene>
    <name evidence="2" type="ORF">GCM10009777_15690</name>
</gene>
<keyword evidence="1" id="KW-0472">Membrane</keyword>
<feature type="transmembrane region" description="Helical" evidence="1">
    <location>
        <begin position="463"/>
        <end position="480"/>
    </location>
</feature>
<feature type="transmembrane region" description="Helical" evidence="1">
    <location>
        <begin position="177"/>
        <end position="196"/>
    </location>
</feature>
<feature type="transmembrane region" description="Helical" evidence="1">
    <location>
        <begin position="27"/>
        <end position="45"/>
    </location>
</feature>
<dbReference type="EMBL" id="BAAAOH010000001">
    <property type="protein sequence ID" value="GAA1982768.1"/>
    <property type="molecule type" value="Genomic_DNA"/>
</dbReference>
<evidence type="ECO:0008006" key="4">
    <source>
        <dbReference type="Google" id="ProtNLM"/>
    </source>
</evidence>
<dbReference type="RefSeq" id="WP_344060160.1">
    <property type="nucleotide sequence ID" value="NZ_BAAAOH010000001.1"/>
</dbReference>
<reference evidence="3" key="1">
    <citation type="journal article" date="2019" name="Int. J. Syst. Evol. Microbiol.">
        <title>The Global Catalogue of Microorganisms (GCM) 10K type strain sequencing project: providing services to taxonomists for standard genome sequencing and annotation.</title>
        <authorList>
            <consortium name="The Broad Institute Genomics Platform"/>
            <consortium name="The Broad Institute Genome Sequencing Center for Infectious Disease"/>
            <person name="Wu L."/>
            <person name="Ma J."/>
        </authorList>
    </citation>
    <scope>NUCLEOTIDE SEQUENCE [LARGE SCALE GENOMIC DNA]</scope>
    <source>
        <strain evidence="3">JCM 14902</strain>
    </source>
</reference>
<feature type="transmembrane region" description="Helical" evidence="1">
    <location>
        <begin position="146"/>
        <end position="165"/>
    </location>
</feature>
<feature type="transmembrane region" description="Helical" evidence="1">
    <location>
        <begin position="435"/>
        <end position="457"/>
    </location>
</feature>
<keyword evidence="3" id="KW-1185">Reference proteome</keyword>
<organism evidence="2 3">
    <name type="scientific">Microbacterium pumilum</name>
    <dbReference type="NCBI Taxonomy" id="344165"/>
    <lineage>
        <taxon>Bacteria</taxon>
        <taxon>Bacillati</taxon>
        <taxon>Actinomycetota</taxon>
        <taxon>Actinomycetes</taxon>
        <taxon>Micrococcales</taxon>
        <taxon>Microbacteriaceae</taxon>
        <taxon>Microbacterium</taxon>
    </lineage>
</organism>
<feature type="transmembrane region" description="Helical" evidence="1">
    <location>
        <begin position="65"/>
        <end position="83"/>
    </location>
</feature>
<accession>A0ABP5DQ19</accession>